<dbReference type="Gene3D" id="6.20.50.80">
    <property type="match status" value="1"/>
</dbReference>
<dbReference type="InterPro" id="IPR000722">
    <property type="entry name" value="RNA_pol_asu"/>
</dbReference>
<dbReference type="Pfam" id="PF04997">
    <property type="entry name" value="RNA_pol_Rpb1_1"/>
    <property type="match status" value="1"/>
</dbReference>
<dbReference type="Gene3D" id="1.10.132.30">
    <property type="match status" value="1"/>
</dbReference>
<dbReference type="InterPro" id="IPR006592">
    <property type="entry name" value="RNA_pol_N"/>
</dbReference>
<dbReference type="Pfam" id="PF05000">
    <property type="entry name" value="RNA_pol_Rpb1_4"/>
    <property type="match status" value="1"/>
</dbReference>
<reference evidence="14" key="1">
    <citation type="submission" date="2022-08" db="EMBL/GenBank/DDBJ databases">
        <title>Novel sulfate-reducing endosymbionts in the free-living metamonad Anaeramoeba.</title>
        <authorList>
            <person name="Jerlstrom-Hultqvist J."/>
            <person name="Cepicka I."/>
            <person name="Gallot-Lavallee L."/>
            <person name="Salas-Leiva D."/>
            <person name="Curtis B.A."/>
            <person name="Zahonova K."/>
            <person name="Pipaliya S."/>
            <person name="Dacks J."/>
            <person name="Roger A.J."/>
        </authorList>
    </citation>
    <scope>NUCLEOTIDE SEQUENCE</scope>
    <source>
        <strain evidence="14">Schooner1</strain>
    </source>
</reference>
<dbReference type="InterPro" id="IPR035698">
    <property type="entry name" value="RNAP_III_Rpc1_C"/>
</dbReference>
<dbReference type="PANTHER" id="PTHR48446:SF1">
    <property type="entry name" value="DNA-DIRECTED RNA POLYMERASE SUBUNIT BETA' N-TERMINAL SECTION"/>
    <property type="match status" value="1"/>
</dbReference>
<dbReference type="Gene3D" id="3.30.1490.180">
    <property type="entry name" value="RNA polymerase ii"/>
    <property type="match status" value="1"/>
</dbReference>
<dbReference type="Gene3D" id="2.40.40.20">
    <property type="match status" value="1"/>
</dbReference>
<evidence type="ECO:0000313" key="15">
    <source>
        <dbReference type="Proteomes" id="UP001150062"/>
    </source>
</evidence>
<dbReference type="Gene3D" id="6.10.250.2940">
    <property type="match status" value="1"/>
</dbReference>
<keyword evidence="3 11" id="KW-0240">DNA-directed RNA polymerase</keyword>
<proteinExistence type="inferred from homology"/>
<evidence type="ECO:0000256" key="1">
    <source>
        <dbReference type="ARBA" id="ARBA00004123"/>
    </source>
</evidence>
<keyword evidence="8" id="KW-0460">Magnesium</keyword>
<dbReference type="GO" id="GO:0000428">
    <property type="term" value="C:DNA-directed RNA polymerase complex"/>
    <property type="evidence" value="ECO:0007669"/>
    <property type="project" value="UniProtKB-KW"/>
</dbReference>
<dbReference type="InterPro" id="IPR007066">
    <property type="entry name" value="RNA_pol_Rpb1_3"/>
</dbReference>
<gene>
    <name evidence="14" type="ORF">M0813_05401</name>
</gene>
<evidence type="ECO:0000256" key="7">
    <source>
        <dbReference type="ARBA" id="ARBA00022833"/>
    </source>
</evidence>
<evidence type="ECO:0000256" key="9">
    <source>
        <dbReference type="ARBA" id="ARBA00023163"/>
    </source>
</evidence>
<dbReference type="Pfam" id="PF04998">
    <property type="entry name" value="RNA_pol_Rpb1_5"/>
    <property type="match status" value="1"/>
</dbReference>
<evidence type="ECO:0000259" key="13">
    <source>
        <dbReference type="SMART" id="SM00663"/>
    </source>
</evidence>
<dbReference type="NCBIfam" id="NF006336">
    <property type="entry name" value="PRK08566.1"/>
    <property type="match status" value="1"/>
</dbReference>
<name>A0ABQ8XGX6_9EUKA</name>
<comment type="catalytic activity">
    <reaction evidence="11">
        <text>RNA(n) + a ribonucleoside 5'-triphosphate = RNA(n+1) + diphosphate</text>
        <dbReference type="Rhea" id="RHEA:21248"/>
        <dbReference type="Rhea" id="RHEA-COMP:14527"/>
        <dbReference type="Rhea" id="RHEA-COMP:17342"/>
        <dbReference type="ChEBI" id="CHEBI:33019"/>
        <dbReference type="ChEBI" id="CHEBI:61557"/>
        <dbReference type="ChEBI" id="CHEBI:140395"/>
        <dbReference type="EC" id="2.7.7.6"/>
    </reaction>
</comment>
<evidence type="ECO:0000313" key="14">
    <source>
        <dbReference type="EMBL" id="KAJ6231883.1"/>
    </source>
</evidence>
<organism evidence="14 15">
    <name type="scientific">Anaeramoeba flamelloides</name>
    <dbReference type="NCBI Taxonomy" id="1746091"/>
    <lineage>
        <taxon>Eukaryota</taxon>
        <taxon>Metamonada</taxon>
        <taxon>Anaeramoebidae</taxon>
        <taxon>Anaeramoeba</taxon>
    </lineage>
</organism>
<dbReference type="InterPro" id="IPR015700">
    <property type="entry name" value="RPC1"/>
</dbReference>
<keyword evidence="4 11" id="KW-0808">Transferase</keyword>
<evidence type="ECO:0000256" key="12">
    <source>
        <dbReference type="SAM" id="MobiDB-lite"/>
    </source>
</evidence>
<dbReference type="PANTHER" id="PTHR48446">
    <property type="entry name" value="DNA-DIRECTED RNA POLYMERASE SUBUNIT BETA' N-TERMINAL SECTION"/>
    <property type="match status" value="1"/>
</dbReference>
<evidence type="ECO:0000256" key="10">
    <source>
        <dbReference type="ARBA" id="ARBA00023242"/>
    </source>
</evidence>
<feature type="region of interest" description="Disordered" evidence="12">
    <location>
        <begin position="1036"/>
        <end position="1061"/>
    </location>
</feature>
<dbReference type="Gene3D" id="4.10.860.120">
    <property type="entry name" value="RNA polymerase II, clamp domain"/>
    <property type="match status" value="1"/>
</dbReference>
<evidence type="ECO:0000256" key="8">
    <source>
        <dbReference type="ARBA" id="ARBA00022842"/>
    </source>
</evidence>
<keyword evidence="6" id="KW-0479">Metal-binding</keyword>
<feature type="domain" description="RNA polymerase N-terminal" evidence="13">
    <location>
        <begin position="233"/>
        <end position="538"/>
    </location>
</feature>
<dbReference type="InterPro" id="IPR042102">
    <property type="entry name" value="RNA_pol_Rpb1_3_sf"/>
</dbReference>
<dbReference type="InterPro" id="IPR007081">
    <property type="entry name" value="RNA_pol_Rpb1_5"/>
</dbReference>
<keyword evidence="5 11" id="KW-0548">Nucleotidyltransferase</keyword>
<dbReference type="Gene3D" id="1.10.274.100">
    <property type="entry name" value="RNA polymerase Rpb1, domain 3"/>
    <property type="match status" value="1"/>
</dbReference>
<dbReference type="EMBL" id="JAOAOG010000297">
    <property type="protein sequence ID" value="KAJ6231883.1"/>
    <property type="molecule type" value="Genomic_DNA"/>
</dbReference>
<feature type="compositionally biased region" description="Acidic residues" evidence="12">
    <location>
        <begin position="1040"/>
        <end position="1061"/>
    </location>
</feature>
<keyword evidence="9 11" id="KW-0804">Transcription</keyword>
<comment type="subcellular location">
    <subcellularLocation>
        <location evidence="1">Nucleus</location>
    </subcellularLocation>
</comment>
<dbReference type="InterPro" id="IPR035697">
    <property type="entry name" value="RNAP_III_RPC1_N"/>
</dbReference>
<evidence type="ECO:0000256" key="3">
    <source>
        <dbReference type="ARBA" id="ARBA00022478"/>
    </source>
</evidence>
<dbReference type="InterPro" id="IPR044893">
    <property type="entry name" value="RNA_pol_Rpb1_clamp_domain"/>
</dbReference>
<comment type="function">
    <text evidence="11">DNA-dependent RNA polymerase catalyzes the transcription of DNA into RNA using the four ribonucleoside triphosphates as substrates.</text>
</comment>
<dbReference type="Pfam" id="PF04983">
    <property type="entry name" value="RNA_pol_Rpb1_3"/>
    <property type="match status" value="1"/>
</dbReference>
<comment type="similarity">
    <text evidence="2 11">Belongs to the RNA polymerase beta' chain family.</text>
</comment>
<evidence type="ECO:0000256" key="5">
    <source>
        <dbReference type="ARBA" id="ARBA00022695"/>
    </source>
</evidence>
<evidence type="ECO:0000256" key="6">
    <source>
        <dbReference type="ARBA" id="ARBA00022723"/>
    </source>
</evidence>
<evidence type="ECO:0000256" key="4">
    <source>
        <dbReference type="ARBA" id="ARBA00022679"/>
    </source>
</evidence>
<keyword evidence="7" id="KW-0862">Zinc</keyword>
<dbReference type="InterPro" id="IPR007083">
    <property type="entry name" value="RNA_pol_Rpb1_4"/>
</dbReference>
<comment type="caution">
    <text evidence="14">The sequence shown here is derived from an EMBL/GenBank/DDBJ whole genome shotgun (WGS) entry which is preliminary data.</text>
</comment>
<evidence type="ECO:0000256" key="2">
    <source>
        <dbReference type="ARBA" id="ARBA00006460"/>
    </source>
</evidence>
<dbReference type="CDD" id="cd02736">
    <property type="entry name" value="RNAP_III_Rpc1_C"/>
    <property type="match status" value="1"/>
</dbReference>
<dbReference type="Pfam" id="PF00623">
    <property type="entry name" value="RNA_pol_Rpb1_2"/>
    <property type="match status" value="1"/>
</dbReference>
<dbReference type="SUPFAM" id="SSF64484">
    <property type="entry name" value="beta and beta-prime subunits of DNA dependent RNA-polymerase"/>
    <property type="match status" value="1"/>
</dbReference>
<dbReference type="CDD" id="cd02583">
    <property type="entry name" value="RNAP_III_RPC1_N"/>
    <property type="match status" value="1"/>
</dbReference>
<evidence type="ECO:0000256" key="11">
    <source>
        <dbReference type="RuleBase" id="RU004279"/>
    </source>
</evidence>
<dbReference type="InterPro" id="IPR007080">
    <property type="entry name" value="RNA_pol_Rpb1_1"/>
</dbReference>
<dbReference type="SMART" id="SM00663">
    <property type="entry name" value="RPOLA_N"/>
    <property type="match status" value="1"/>
</dbReference>
<protein>
    <recommendedName>
        <fullName evidence="11">DNA-directed RNA polymerase subunit</fullName>
        <ecNumber evidence="11">2.7.7.6</ecNumber>
    </recommendedName>
</protein>
<dbReference type="Gene3D" id="1.10.150.390">
    <property type="match status" value="1"/>
</dbReference>
<dbReference type="Proteomes" id="UP001150062">
    <property type="component" value="Unassembled WGS sequence"/>
</dbReference>
<keyword evidence="15" id="KW-1185">Reference proteome</keyword>
<keyword evidence="10" id="KW-0539">Nucleus</keyword>
<dbReference type="InterPro" id="IPR038120">
    <property type="entry name" value="Rpb1_funnel_sf"/>
</dbReference>
<accession>A0ABQ8XGX6</accession>
<dbReference type="EC" id="2.7.7.6" evidence="11"/>
<sequence>MKVSSIQFSVLDELTTNLLSECEVVNREIYQVPQREPVPYGPLDRKLGVSDRFNTCTTCNKRLAECSGHFGHIKLALPVYHIGQMKVIISVLHCICKKCSRILLTNNEISKYMNSMSSKAVSSEVKARKFKDIRTECKKKKFCPHCKEPNGNIKKVGNIKIIHMKFRNQNSEDRMKWLEDSFQKMVINKPEIEQFLSKTYEDLTPLTVRELFQKIPVNDVYLLNMNPNVSLPEDMVLTHCPVPPVCIRPSVMLSDSQGSNEDDLTIKLTDILTINNTIKSNMERGGLVGNVLELWEFLQIHMAMLINSDVPGLKVPIKLQSKRINGLCQRLKGKRGRFRCNLSGKRVDFSSRTVISPDPNINIDQVVVPRLIAMKLTYPERVTRWNIKKLRKRVANGPNLWPGAVLVNTSAGERTMLYGKFRKVVAKKLKIGDLVERHMEDNDVVLFNRQPSLHRVSIMALRAKIMEGRTFRFNECVCTPFNADFDGDEMNLHLPQTEEARAEAAVLMGTIPNLITSRSGLMLISSIQDFLTACYLLTYKDRFFNKTTFCQVASYLGDGLEHIDLPEPCILKPQKLWSGKQVIGLLINPNKSKHRICINFEAKGKNCTDRKEKDPYDRYIVFRDSELMCGALDKKIMGSGTKDSLFLALVKDYSGEIAGKCMSRMSRMSSRFLSDFGFSIGIDDVMPSKELTKKKEKMIKKGYYKCQMYISQFKDGTLKKTPGLTVEESLEGKILHKLSSIRDKAGSMCLRELSKTNAPLIMSNCGSKGSPINISQMIALVGQQSVSGSRIPDNFNGVRSLPHFFLKKAKDPYAKGFVANSFYTGLTPIEFFFHTMAGREGLIDTAVKTAETGYMQRRLIKALEDLFVHYDRSVRNSRNEVIEFRYGDDGLDPIFIEKNESPVNFERTWNTLNYKFKFKNEKPLSFQQIIDIVEKILNTHPFKNRGSSDEDEFSFEEIKKYFAKDKKFEVIEIPGHSKVGKRFQFEIVKYLYDKFIQPIERNFQTYGLTEDIFNNLIHSDLKNRTIKEFLEKGMKKEEDKNDDDQEEKEEDKDDDDDDDDLIIENKKPEIIINEKNMNEKIENIKIGLLIVKKTRRITDSQLKLFFRKVLHGYKRARIEPGTAVGAISAQSIGEPGTQMTLKSFHFAGVASMNITQGVPRIKEIINATTKVKTPIITGELMIPESFKTAKHVRVLIEKVTLGEISTRIIEIQKSDTAYIRVDIDLDVITGLGLDLGINQIARAVLTFPKLKLLKDAVVIKSRKTFFVFPRSRLLNKKGAGQETLYFVIQTIKRALPKISVTGIESVERAIVQEYTKDNLTQYRVMCEGTGLAKVMGTTGINANKTTSNNIIETRQILGIEAARSTIITEITKTMEGHGLSVDNRHMKLLADLMCSRGDVWGITRTGITKFKDSIMMLASFERTTDHLFEAAIRGKLDPIHGVSENIIMGQPIPLGTGLFKIILDMDFNKIPNKIKPVLGYRSFHNSIFK</sequence>